<feature type="compositionally biased region" description="Low complexity" evidence="1">
    <location>
        <begin position="178"/>
        <end position="193"/>
    </location>
</feature>
<gene>
    <name evidence="3" type="ORF">OCK74_08360</name>
</gene>
<reference evidence="3" key="2">
    <citation type="submission" date="2023-04" db="EMBL/GenBank/DDBJ databases">
        <title>Paracnuella aquatica gen. nov., sp. nov., a member of the family Chitinophagaceae isolated from a hot spring.</title>
        <authorList>
            <person name="Wang C."/>
        </authorList>
    </citation>
    <scope>NUCLEOTIDE SEQUENCE</scope>
    <source>
        <strain evidence="3">LB-8</strain>
    </source>
</reference>
<feature type="compositionally biased region" description="Basic and acidic residues" evidence="1">
    <location>
        <begin position="224"/>
        <end position="234"/>
    </location>
</feature>
<feature type="region of interest" description="Disordered" evidence="1">
    <location>
        <begin position="172"/>
        <end position="258"/>
    </location>
</feature>
<evidence type="ECO:0000256" key="2">
    <source>
        <dbReference type="SAM" id="SignalP"/>
    </source>
</evidence>
<comment type="caution">
    <text evidence="3">The sequence shown here is derived from an EMBL/GenBank/DDBJ whole genome shotgun (WGS) entry which is preliminary data.</text>
</comment>
<feature type="chain" id="PRO_5040966860" description="DUF4488 domain-containing protein" evidence="2">
    <location>
        <begin position="25"/>
        <end position="375"/>
    </location>
</feature>
<reference evidence="3" key="1">
    <citation type="submission" date="2022-09" db="EMBL/GenBank/DDBJ databases">
        <authorList>
            <person name="Yuan C."/>
            <person name="Ke Z."/>
        </authorList>
    </citation>
    <scope>NUCLEOTIDE SEQUENCE</scope>
    <source>
        <strain evidence="3">LB-8</strain>
    </source>
</reference>
<keyword evidence="4" id="KW-1185">Reference proteome</keyword>
<accession>A0A9X3B7F0</accession>
<name>A0A9X3B7F0_9BACT</name>
<keyword evidence="2" id="KW-0732">Signal</keyword>
<evidence type="ECO:0000256" key="1">
    <source>
        <dbReference type="SAM" id="MobiDB-lite"/>
    </source>
</evidence>
<feature type="signal peptide" evidence="2">
    <location>
        <begin position="1"/>
        <end position="24"/>
    </location>
</feature>
<protein>
    <recommendedName>
        <fullName evidence="5">DUF4488 domain-containing protein</fullName>
    </recommendedName>
</protein>
<evidence type="ECO:0000313" key="4">
    <source>
        <dbReference type="Proteomes" id="UP001155483"/>
    </source>
</evidence>
<proteinExistence type="predicted"/>
<dbReference type="EMBL" id="JAOTIF010000004">
    <property type="protein sequence ID" value="MCU7549125.1"/>
    <property type="molecule type" value="Genomic_DNA"/>
</dbReference>
<dbReference type="Proteomes" id="UP001155483">
    <property type="component" value="Unassembled WGS sequence"/>
</dbReference>
<evidence type="ECO:0000313" key="3">
    <source>
        <dbReference type="EMBL" id="MCU7549125.1"/>
    </source>
</evidence>
<sequence length="375" mass="41985">MKIRKFYTLILCLTVLVFSSFTSAAQDITGIWRGYFFTDLNDQYKFEIQIKQNTQKSISGVSYSYLTTVFYGKATLTGFFNKTGQTALIQEIKTVELRMTGGSVACIMKLFMNYTKSGKEEFLEGTYTSKYEKSDKKYGITKGESCGSGKVYLRKVVTSDFYVEPFLRNNPAIDKPNVATTKPPSASSTTKKPSTPPASKPVTKAPAKSTPQKGSTKPPVSKDVVVKSKPDTIKKNTPPIARQEAPKTEAPKPSMNIPTVTRSRQNELAQTITVKQKDLVIRIYDNGEIDDDTISIYLDNKMLLANQRLTASPITINLKMDEDNSEHTLVMVAENMGRFPPNTSLMIVQDGDKRYQVRITSTEQKNAMVRFKLED</sequence>
<dbReference type="AlphaFoldDB" id="A0A9X3B7F0"/>
<evidence type="ECO:0008006" key="5">
    <source>
        <dbReference type="Google" id="ProtNLM"/>
    </source>
</evidence>
<organism evidence="3 4">
    <name type="scientific">Paraflavisolibacter caeni</name>
    <dbReference type="NCBI Taxonomy" id="2982496"/>
    <lineage>
        <taxon>Bacteria</taxon>
        <taxon>Pseudomonadati</taxon>
        <taxon>Bacteroidota</taxon>
        <taxon>Chitinophagia</taxon>
        <taxon>Chitinophagales</taxon>
        <taxon>Chitinophagaceae</taxon>
        <taxon>Paraflavisolibacter</taxon>
    </lineage>
</organism>
<dbReference type="RefSeq" id="WP_279296566.1">
    <property type="nucleotide sequence ID" value="NZ_JAOTIF010000004.1"/>
</dbReference>